<feature type="transmembrane region" description="Helical" evidence="1">
    <location>
        <begin position="46"/>
        <end position="72"/>
    </location>
</feature>
<dbReference type="Proteomes" id="UP000273822">
    <property type="component" value="Segment"/>
</dbReference>
<organism evidence="2 3">
    <name type="scientific">Arthrobacter phage Maureen</name>
    <dbReference type="NCBI Taxonomy" id="2419961"/>
    <lineage>
        <taxon>Viruses</taxon>
        <taxon>Duplodnaviria</taxon>
        <taxon>Heunggongvirae</taxon>
        <taxon>Uroviricota</taxon>
        <taxon>Caudoviricetes</taxon>
        <taxon>Casidaviridae</taxon>
        <taxon>Liebevirus</taxon>
        <taxon>Liebevirus liebe</taxon>
        <taxon>Arthrobacter virus Liebe</taxon>
    </lineage>
</organism>
<keyword evidence="1" id="KW-1133">Transmembrane helix</keyword>
<gene>
    <name evidence="2" type="primary">21</name>
    <name evidence="2" type="ORF">PBI_MAUREEN_21</name>
</gene>
<keyword evidence="1" id="KW-0812">Transmembrane</keyword>
<evidence type="ECO:0000313" key="2">
    <source>
        <dbReference type="EMBL" id="AYN58502.1"/>
    </source>
</evidence>
<evidence type="ECO:0000256" key="1">
    <source>
        <dbReference type="SAM" id="Phobius"/>
    </source>
</evidence>
<feature type="transmembrane region" description="Helical" evidence="1">
    <location>
        <begin position="84"/>
        <end position="108"/>
    </location>
</feature>
<evidence type="ECO:0000313" key="3">
    <source>
        <dbReference type="Proteomes" id="UP000273822"/>
    </source>
</evidence>
<dbReference type="EMBL" id="MH834619">
    <property type="protein sequence ID" value="AYN58502.1"/>
    <property type="molecule type" value="Genomic_DNA"/>
</dbReference>
<keyword evidence="1" id="KW-0472">Membrane</keyword>
<proteinExistence type="predicted"/>
<reference evidence="3" key="1">
    <citation type="submission" date="2018-09" db="EMBL/GenBank/DDBJ databases">
        <authorList>
            <person name="Rimple P.A."/>
            <person name="Stoner T.H."/>
            <person name="Garlena R.A."/>
            <person name="Russell D.A."/>
            <person name="Pope W.H."/>
            <person name="Jacobs-Sera D."/>
            <person name="Hatfull G.F."/>
        </authorList>
    </citation>
    <scope>NUCLEOTIDE SEQUENCE [LARGE SCALE GENOMIC DNA]</scope>
</reference>
<sequence length="156" mass="16991">MAVAATRWLARRLGRRGAALVVLAVAFLMTGVELLANWPAPDDEHFLLHTFLPVPVRAALWIVPGILALVAASRRGTGRDGFGFAALVVPLAIRAASYLWSAVAYLVGFNTWPWAWTGALTWLFLLGLVLIIAGWPEVPAPPRARKHHWGRREGAG</sequence>
<accession>A0A3G2KHN3</accession>
<name>A0A3G2KHN3_9CAUD</name>
<feature type="transmembrane region" description="Helical" evidence="1">
    <location>
        <begin position="114"/>
        <end position="135"/>
    </location>
</feature>
<protein>
    <submittedName>
        <fullName evidence="2">Membrane protein</fullName>
    </submittedName>
</protein>